<dbReference type="InterPro" id="IPR029767">
    <property type="entry name" value="WecB-like"/>
</dbReference>
<protein>
    <submittedName>
        <fullName evidence="2">UDP-N-acetylglucosamine 2-epimerase (Hydrolyzing)</fullName>
    </submittedName>
</protein>
<dbReference type="PANTHER" id="PTHR43174">
    <property type="entry name" value="UDP-N-ACETYLGLUCOSAMINE 2-EPIMERASE"/>
    <property type="match status" value="1"/>
</dbReference>
<dbReference type="RefSeq" id="WP_133125027.1">
    <property type="nucleotide sequence ID" value="NZ_NXGX01000001.1"/>
</dbReference>
<name>A0A2N3LBD5_9PROT</name>
<organism evidence="2 3">
    <name type="scientific">Thalassospira lohafexi</name>
    <dbReference type="NCBI Taxonomy" id="744227"/>
    <lineage>
        <taxon>Bacteria</taxon>
        <taxon>Pseudomonadati</taxon>
        <taxon>Pseudomonadota</taxon>
        <taxon>Alphaproteobacteria</taxon>
        <taxon>Rhodospirillales</taxon>
        <taxon>Thalassospiraceae</taxon>
        <taxon>Thalassospira</taxon>
    </lineage>
</organism>
<feature type="domain" description="UDP-N-acetylglucosamine 2-epimerase" evidence="1">
    <location>
        <begin position="24"/>
        <end position="370"/>
    </location>
</feature>
<dbReference type="InterPro" id="IPR020004">
    <property type="entry name" value="UDP-GlcNAc_Epase"/>
</dbReference>
<dbReference type="AlphaFoldDB" id="A0A2N3LBD5"/>
<dbReference type="Pfam" id="PF02350">
    <property type="entry name" value="Epimerase_2"/>
    <property type="match status" value="1"/>
</dbReference>
<reference evidence="2 3" key="1">
    <citation type="submission" date="2017-09" db="EMBL/GenBank/DDBJ databases">
        <title>Biodiversity and function of Thalassospira species in the particle-attached aromatic-hydrocarbon-degrading consortia from the surface seawater of the China South Sea.</title>
        <authorList>
            <person name="Dong C."/>
            <person name="Lai Q."/>
            <person name="Shao Z."/>
        </authorList>
    </citation>
    <scope>NUCLEOTIDE SEQUENCE [LARGE SCALE GENOMIC DNA]</scope>
    <source>
        <strain evidence="2 3">139Z-12</strain>
    </source>
</reference>
<dbReference type="SUPFAM" id="SSF53756">
    <property type="entry name" value="UDP-Glycosyltransferase/glycogen phosphorylase"/>
    <property type="match status" value="1"/>
</dbReference>
<evidence type="ECO:0000313" key="3">
    <source>
        <dbReference type="Proteomes" id="UP000233332"/>
    </source>
</evidence>
<dbReference type="InterPro" id="IPR003331">
    <property type="entry name" value="UDP_GlcNAc_Epimerase_2_dom"/>
</dbReference>
<proteinExistence type="predicted"/>
<evidence type="ECO:0000313" key="2">
    <source>
        <dbReference type="EMBL" id="PKR60056.1"/>
    </source>
</evidence>
<dbReference type="EMBL" id="NXGX01000001">
    <property type="protein sequence ID" value="PKR60056.1"/>
    <property type="molecule type" value="Genomic_DNA"/>
</dbReference>
<comment type="caution">
    <text evidence="2">The sequence shown here is derived from an EMBL/GenBank/DDBJ whole genome shotgun (WGS) entry which is preliminary data.</text>
</comment>
<keyword evidence="3" id="KW-1185">Reference proteome</keyword>
<dbReference type="NCBIfam" id="TIGR03568">
    <property type="entry name" value="NeuC_NnaA"/>
    <property type="match status" value="1"/>
</dbReference>
<sequence>MQRKICFILTTRGNYGKTRSILLALKQKTNVELQIVLGGELLNAEYGGVGQQIIDDGFSIAGTLDYIVGQKSLESVALSAAKASMLAAELFEKLKPELVFLVADRYEILAFAQSALCLNIPIAHLEGGEISGSIDERIRHAVSKLSHLHFPANTDAAERLVKMGEDPETIYAFGTPSLDVIREYDLNDSDAVRRYLATHAVGTTPDLKSRFIVVSHHPVVTEYGDAASQYEMLVDAVRQVGLPTVWVKPNDDAGAAELNEHLDILIKSNAFPVIATGGLPLNLYATLLNMAVCLVGNSSSGIREASWLGVPVVNIGTRQFNRQRGANVLDVGFELETLIAAIAEQAEKGKLKPDELYGNGFAGESIANVLVGNLPPLNKTIVY</sequence>
<gene>
    <name evidence="2" type="primary">neuC</name>
    <name evidence="2" type="ORF">COO92_01400</name>
</gene>
<dbReference type="Proteomes" id="UP000233332">
    <property type="component" value="Unassembled WGS sequence"/>
</dbReference>
<dbReference type="Gene3D" id="3.40.50.2000">
    <property type="entry name" value="Glycogen Phosphorylase B"/>
    <property type="match status" value="2"/>
</dbReference>
<accession>A0A2N3LBD5</accession>
<dbReference type="GO" id="GO:0006047">
    <property type="term" value="P:UDP-N-acetylglucosamine metabolic process"/>
    <property type="evidence" value="ECO:0007669"/>
    <property type="project" value="InterPro"/>
</dbReference>
<dbReference type="GO" id="GO:0004553">
    <property type="term" value="F:hydrolase activity, hydrolyzing O-glycosyl compounds"/>
    <property type="evidence" value="ECO:0007669"/>
    <property type="project" value="InterPro"/>
</dbReference>
<dbReference type="PANTHER" id="PTHR43174:SF3">
    <property type="entry name" value="UDP-N-ACETYLGLUCOSAMINE 2-EPIMERASE"/>
    <property type="match status" value="1"/>
</dbReference>
<evidence type="ECO:0000259" key="1">
    <source>
        <dbReference type="Pfam" id="PF02350"/>
    </source>
</evidence>